<dbReference type="EMBL" id="JAGTPG010000002">
    <property type="protein sequence ID" value="MBR8642328.1"/>
    <property type="molecule type" value="Genomic_DNA"/>
</dbReference>
<sequence length="366" mass="40517">MPIPPFLPGLELSRRFYTEAVRPLLDEALPGLPHSAARLGSGSEVLGYDTPRSADHEWGPRLQLFLHPEDAETHGRRLTARLSHRLPKTFLGHPTHFARTGDDPGTDIRVMTSTEGPVHHRVDISDPGTWFTMQLGFDPNQGVTTADWLATPTQRLAEVTAGAVFHDGLDLLTPARTALRWYPREIWLYVLACQWKRLSQEEAFVGRCGEVGDELGSAIVAARLTRDLMRLSLLMNRRYPPYSKWLGTAFAGTPQGAALTPTLTAALTATDWPTREHHLTHAYESIATHHNDLAITAPVDPTTRSYHSRPFRVLHSERFTAALRARITDPELLALPDVGAIDQFVDNTDALSTPALTRGAMDAIEA</sequence>
<protein>
    <submittedName>
        <fullName evidence="2">DUF4037 domain-containing protein</fullName>
    </submittedName>
</protein>
<name>A0A941FCT8_9ACTN</name>
<reference evidence="2 3" key="1">
    <citation type="submission" date="2021-04" db="EMBL/GenBank/DDBJ databases">
        <title>Characterization of the biosynthetic gene cluster of new lipopeptides with antitumor activity in the genome of the marine Streptomyces PHM034.</title>
        <authorList>
            <person name="Ceniceros A."/>
            <person name="Canedo L."/>
            <person name="Mendez C."/>
            <person name="Olano C."/>
            <person name="Schleissner C."/>
            <person name="Cuevas C."/>
            <person name="De La Calle F."/>
            <person name="Salas J.A."/>
        </authorList>
    </citation>
    <scope>NUCLEOTIDE SEQUENCE [LARGE SCALE GENOMIC DNA]</scope>
    <source>
        <strain evidence="2 3">PHM034</strain>
    </source>
</reference>
<evidence type="ECO:0000313" key="2">
    <source>
        <dbReference type="EMBL" id="MBR8642328.1"/>
    </source>
</evidence>
<evidence type="ECO:0000313" key="3">
    <source>
        <dbReference type="Proteomes" id="UP000682308"/>
    </source>
</evidence>
<dbReference type="InterPro" id="IPR025117">
    <property type="entry name" value="DUF4037"/>
</dbReference>
<organism evidence="2 3">
    <name type="scientific">Streptomyces tuirus</name>
    <dbReference type="NCBI Taxonomy" id="68278"/>
    <lineage>
        <taxon>Bacteria</taxon>
        <taxon>Bacillati</taxon>
        <taxon>Actinomycetota</taxon>
        <taxon>Actinomycetes</taxon>
        <taxon>Kitasatosporales</taxon>
        <taxon>Streptomycetaceae</taxon>
        <taxon>Streptomyces</taxon>
    </lineage>
</organism>
<feature type="domain" description="DUF4037" evidence="1">
    <location>
        <begin position="148"/>
        <end position="246"/>
    </location>
</feature>
<proteinExistence type="predicted"/>
<dbReference type="AlphaFoldDB" id="A0A941FCT8"/>
<dbReference type="Pfam" id="PF13228">
    <property type="entry name" value="DUF4037"/>
    <property type="match status" value="1"/>
</dbReference>
<gene>
    <name evidence="2" type="ORF">KEF29_30940</name>
</gene>
<evidence type="ECO:0000259" key="1">
    <source>
        <dbReference type="Pfam" id="PF13228"/>
    </source>
</evidence>
<accession>A0A941FCT8</accession>
<keyword evidence="3" id="KW-1185">Reference proteome</keyword>
<comment type="caution">
    <text evidence="2">The sequence shown here is derived from an EMBL/GenBank/DDBJ whole genome shotgun (WGS) entry which is preliminary data.</text>
</comment>
<dbReference type="Proteomes" id="UP000682308">
    <property type="component" value="Unassembled WGS sequence"/>
</dbReference>